<organism evidence="1 2">
    <name type="scientific">Musa acuminata subsp. malaccensis</name>
    <name type="common">Wild banana</name>
    <name type="synonym">Musa malaccensis</name>
    <dbReference type="NCBI Taxonomy" id="214687"/>
    <lineage>
        <taxon>Eukaryota</taxon>
        <taxon>Viridiplantae</taxon>
        <taxon>Streptophyta</taxon>
        <taxon>Embryophyta</taxon>
        <taxon>Tracheophyta</taxon>
        <taxon>Spermatophyta</taxon>
        <taxon>Magnoliopsida</taxon>
        <taxon>Liliopsida</taxon>
        <taxon>Zingiberales</taxon>
        <taxon>Musaceae</taxon>
        <taxon>Musa</taxon>
    </lineage>
</organism>
<evidence type="ECO:0000313" key="2">
    <source>
        <dbReference type="Proteomes" id="UP000012960"/>
    </source>
</evidence>
<name>A0A804IEC4_MUSAM</name>
<keyword evidence="2" id="KW-1185">Reference proteome</keyword>
<dbReference type="InParanoid" id="A0A804IEC4"/>
<dbReference type="EnsemblPlants" id="Ma03_t20570.1">
    <property type="protein sequence ID" value="Ma03_p20570.1"/>
    <property type="gene ID" value="Ma03_g20570"/>
</dbReference>
<protein>
    <submittedName>
        <fullName evidence="1">Uncharacterized protein</fullName>
    </submittedName>
</protein>
<reference evidence="1" key="1">
    <citation type="submission" date="2021-05" db="UniProtKB">
        <authorList>
            <consortium name="EnsemblPlants"/>
        </authorList>
    </citation>
    <scope>IDENTIFICATION</scope>
    <source>
        <strain evidence="1">subsp. malaccensis</strain>
    </source>
</reference>
<evidence type="ECO:0000313" key="1">
    <source>
        <dbReference type="EnsemblPlants" id="Ma03_p20570.1"/>
    </source>
</evidence>
<dbReference type="Proteomes" id="UP000012960">
    <property type="component" value="Unplaced"/>
</dbReference>
<dbReference type="Gramene" id="Ma03_t20570.1">
    <property type="protein sequence ID" value="Ma03_p20570.1"/>
    <property type="gene ID" value="Ma03_g20570"/>
</dbReference>
<sequence>MEISSVHTDTEGLRTFLPPILTVHRSILI</sequence>
<accession>A0A804IEC4</accession>
<proteinExistence type="predicted"/>
<dbReference type="AlphaFoldDB" id="A0A804IEC4"/>